<accession>A0ABT4YS99</accession>
<proteinExistence type="predicted"/>
<dbReference type="RefSeq" id="WP_272136440.1">
    <property type="nucleotide sequence ID" value="NZ_JAQLOI010000001.1"/>
</dbReference>
<evidence type="ECO:0000313" key="1">
    <source>
        <dbReference type="EMBL" id="MDB1124277.1"/>
    </source>
</evidence>
<keyword evidence="2" id="KW-1185">Reference proteome</keyword>
<reference evidence="1 2" key="1">
    <citation type="submission" date="2023-01" db="EMBL/GenBank/DDBJ databases">
        <title>Vibrio sp. KJ40-1 sp.nov, isolated from marine algae.</title>
        <authorList>
            <person name="Butt M."/>
            <person name="Kim J.M.J."/>
            <person name="Jeon C.O.C."/>
        </authorList>
    </citation>
    <scope>NUCLEOTIDE SEQUENCE [LARGE SCALE GENOMIC DNA]</scope>
    <source>
        <strain evidence="1 2">KJ40-1</strain>
    </source>
</reference>
<organism evidence="1 2">
    <name type="scientific">Vibrio algarum</name>
    <dbReference type="NCBI Taxonomy" id="3020714"/>
    <lineage>
        <taxon>Bacteria</taxon>
        <taxon>Pseudomonadati</taxon>
        <taxon>Pseudomonadota</taxon>
        <taxon>Gammaproteobacteria</taxon>
        <taxon>Vibrionales</taxon>
        <taxon>Vibrionaceae</taxon>
        <taxon>Vibrio</taxon>
    </lineage>
</organism>
<evidence type="ECO:0000313" key="2">
    <source>
        <dbReference type="Proteomes" id="UP001210678"/>
    </source>
</evidence>
<comment type="caution">
    <text evidence="1">The sequence shown here is derived from an EMBL/GenBank/DDBJ whole genome shotgun (WGS) entry which is preliminary data.</text>
</comment>
<dbReference type="Proteomes" id="UP001210678">
    <property type="component" value="Unassembled WGS sequence"/>
</dbReference>
<protein>
    <submittedName>
        <fullName evidence="1">Uncharacterized protein</fullName>
    </submittedName>
</protein>
<name>A0ABT4YS99_9VIBR</name>
<dbReference type="EMBL" id="JAQLOI010000001">
    <property type="protein sequence ID" value="MDB1124277.1"/>
    <property type="molecule type" value="Genomic_DNA"/>
</dbReference>
<gene>
    <name evidence="1" type="ORF">PGX00_11670</name>
</gene>
<sequence length="91" mass="10266">MEVFKLITQGNVAPVEELPKRKPREPSMQLKDLLKALIASHPDLGAETLKDPYALYDKINAMMATKSLPMPEVSDRSIGDWIKNSKWGDEK</sequence>